<dbReference type="AlphaFoldDB" id="A0A5B6TK02"/>
<proteinExistence type="predicted"/>
<gene>
    <name evidence="2" type="ORF">FOA19_08110</name>
</gene>
<dbReference type="Proteomes" id="UP000324133">
    <property type="component" value="Unassembled WGS sequence"/>
</dbReference>
<dbReference type="OrthoDB" id="892936at2"/>
<dbReference type="PROSITE" id="PS51257">
    <property type="entry name" value="PROKAR_LIPOPROTEIN"/>
    <property type="match status" value="1"/>
</dbReference>
<keyword evidence="3" id="KW-1185">Reference proteome</keyword>
<name>A0A5B6TK02_9BACT</name>
<protein>
    <recommendedName>
        <fullName evidence="4">Lipid/polyisoprenoid-binding YceI-like domain-containing protein</fullName>
    </recommendedName>
</protein>
<organism evidence="2 3">
    <name type="scientific">Rufibacter hautae</name>
    <dbReference type="NCBI Taxonomy" id="2595005"/>
    <lineage>
        <taxon>Bacteria</taxon>
        <taxon>Pseudomonadati</taxon>
        <taxon>Bacteroidota</taxon>
        <taxon>Cytophagia</taxon>
        <taxon>Cytophagales</taxon>
        <taxon>Hymenobacteraceae</taxon>
        <taxon>Rufibacter</taxon>
    </lineage>
</organism>
<feature type="chain" id="PRO_5022968163" description="Lipid/polyisoprenoid-binding YceI-like domain-containing protein" evidence="1">
    <location>
        <begin position="26"/>
        <end position="224"/>
    </location>
</feature>
<sequence length="224" mass="24549">MKNSTQKFRLLVLLFCSFLAVSCSKDDDDEEVIPPLENQLEYNDVTYDLATVLSVDLGAAGFSTTETHYGQAFILSDYVATGTAAPKVILELYMFSKGAASFGSGTFEFADVELADAETKYKDKNFFFDSNLLIDLNGDEEMDEDKETFMIKSGTIKMSGSGTNYNIECDVTLENNKGLRAQYSGVVTPITIDGDEEDPATAGMRKAPKSFFSLSKALKGLKLN</sequence>
<accession>A0A5B6TK02</accession>
<comment type="caution">
    <text evidence="2">The sequence shown here is derived from an EMBL/GenBank/DDBJ whole genome shotgun (WGS) entry which is preliminary data.</text>
</comment>
<evidence type="ECO:0000256" key="1">
    <source>
        <dbReference type="SAM" id="SignalP"/>
    </source>
</evidence>
<feature type="signal peptide" evidence="1">
    <location>
        <begin position="1"/>
        <end position="25"/>
    </location>
</feature>
<evidence type="ECO:0008006" key="4">
    <source>
        <dbReference type="Google" id="ProtNLM"/>
    </source>
</evidence>
<keyword evidence="1" id="KW-0732">Signal</keyword>
<dbReference type="RefSeq" id="WP_149090234.1">
    <property type="nucleotide sequence ID" value="NZ_VKKY01000001.1"/>
</dbReference>
<reference evidence="2 3" key="1">
    <citation type="submission" date="2019-07" db="EMBL/GenBank/DDBJ databases">
        <title>Rufibacter sp. nov., isolated from lake sediment.</title>
        <authorList>
            <person name="Qu J.-H."/>
        </authorList>
    </citation>
    <scope>NUCLEOTIDE SEQUENCE [LARGE SCALE GENOMIC DNA]</scope>
    <source>
        <strain evidence="2 3">NBS58-1</strain>
    </source>
</reference>
<evidence type="ECO:0000313" key="2">
    <source>
        <dbReference type="EMBL" id="KAA3440603.1"/>
    </source>
</evidence>
<dbReference type="EMBL" id="VKKY01000001">
    <property type="protein sequence ID" value="KAA3440603.1"/>
    <property type="molecule type" value="Genomic_DNA"/>
</dbReference>
<evidence type="ECO:0000313" key="3">
    <source>
        <dbReference type="Proteomes" id="UP000324133"/>
    </source>
</evidence>